<reference evidence="1" key="1">
    <citation type="submission" date="2023-03" db="EMBL/GenBank/DDBJ databases">
        <title>Chromosome-level genomes of two armyworms, Mythimna separata and Mythimna loreyi, provide insights into the biosynthesis and reception of sex pheromones.</title>
        <authorList>
            <person name="Zhao H."/>
        </authorList>
    </citation>
    <scope>NUCLEOTIDE SEQUENCE</scope>
    <source>
        <strain evidence="1">BeijingLab</strain>
    </source>
</reference>
<dbReference type="Proteomes" id="UP001231649">
    <property type="component" value="Chromosome 8"/>
</dbReference>
<gene>
    <name evidence="1" type="ORF">PYW08_016058</name>
</gene>
<comment type="caution">
    <text evidence="1">The sequence shown here is derived from an EMBL/GenBank/DDBJ whole genome shotgun (WGS) entry which is preliminary data.</text>
</comment>
<sequence length="341" mass="38121">MDFLVILVLTLYITQALTKSRSKKSKASASEEEGSIENLLYYKDCQRNAKPEPSPTPQPLRYVEPPTTPPPPRQPECPFPKMCCALTCGNECGGNQQISHMQPEPFMAPAVGQIRRGRKYAAHPQMDPKMKKKKMPANKKPTRRDFSGFTKEKIKGLIAKDDDIRKILKDLVRVTMQKVDLQDMIDANPDGFSDVSTPANETKMAQMYLAVTIVALLAISHGVSAKRGCSAFGHSCFGGHGKRSFDTPAMDQLTSQELAARRQLGQEETPPHPVYPHSGYNVLPSGDDIIPVRDGGVYDHEDAGAARDVMKIKLRNIFKHWMDNYRRSQQNPDDGYYIESL</sequence>
<protein>
    <submittedName>
        <fullName evidence="1">Uncharacterized protein</fullName>
    </submittedName>
</protein>
<proteinExistence type="predicted"/>
<dbReference type="EMBL" id="CM056784">
    <property type="protein sequence ID" value="KAJ8724584.1"/>
    <property type="molecule type" value="Genomic_DNA"/>
</dbReference>
<evidence type="ECO:0000313" key="2">
    <source>
        <dbReference type="Proteomes" id="UP001231649"/>
    </source>
</evidence>
<evidence type="ECO:0000313" key="1">
    <source>
        <dbReference type="EMBL" id="KAJ8724584.1"/>
    </source>
</evidence>
<organism evidence="1 2">
    <name type="scientific">Mythimna loreyi</name>
    <dbReference type="NCBI Taxonomy" id="667449"/>
    <lineage>
        <taxon>Eukaryota</taxon>
        <taxon>Metazoa</taxon>
        <taxon>Ecdysozoa</taxon>
        <taxon>Arthropoda</taxon>
        <taxon>Hexapoda</taxon>
        <taxon>Insecta</taxon>
        <taxon>Pterygota</taxon>
        <taxon>Neoptera</taxon>
        <taxon>Endopterygota</taxon>
        <taxon>Lepidoptera</taxon>
        <taxon>Glossata</taxon>
        <taxon>Ditrysia</taxon>
        <taxon>Noctuoidea</taxon>
        <taxon>Noctuidae</taxon>
        <taxon>Noctuinae</taxon>
        <taxon>Hadenini</taxon>
        <taxon>Mythimna</taxon>
    </lineage>
</organism>
<keyword evidence="2" id="KW-1185">Reference proteome</keyword>
<name>A0ACC2QV12_9NEOP</name>
<accession>A0ACC2QV12</accession>